<reference evidence="2" key="1">
    <citation type="journal article" date="2015" name="Nature">
        <title>Complex archaea that bridge the gap between prokaryotes and eukaryotes.</title>
        <authorList>
            <person name="Spang A."/>
            <person name="Saw J.H."/>
            <person name="Jorgensen S.L."/>
            <person name="Zaremba-Niedzwiedzka K."/>
            <person name="Martijn J."/>
            <person name="Lind A.E."/>
            <person name="van Eijk R."/>
            <person name="Schleper C."/>
            <person name="Guy L."/>
            <person name="Ettema T.J."/>
        </authorList>
    </citation>
    <scope>NUCLEOTIDE SEQUENCE</scope>
</reference>
<dbReference type="EMBL" id="LAZR01068206">
    <property type="protein sequence ID" value="KKK50069.1"/>
    <property type="molecule type" value="Genomic_DNA"/>
</dbReference>
<organism evidence="2">
    <name type="scientific">marine sediment metagenome</name>
    <dbReference type="NCBI Taxonomy" id="412755"/>
    <lineage>
        <taxon>unclassified sequences</taxon>
        <taxon>metagenomes</taxon>
        <taxon>ecological metagenomes</taxon>
    </lineage>
</organism>
<comment type="caution">
    <text evidence="2">The sequence shown here is derived from an EMBL/GenBank/DDBJ whole genome shotgun (WGS) entry which is preliminary data.</text>
</comment>
<accession>A0A0F8Y7E2</accession>
<feature type="non-terminal residue" evidence="2">
    <location>
        <position position="1"/>
    </location>
</feature>
<evidence type="ECO:0000256" key="1">
    <source>
        <dbReference type="SAM" id="MobiDB-lite"/>
    </source>
</evidence>
<feature type="region of interest" description="Disordered" evidence="1">
    <location>
        <begin position="1"/>
        <end position="27"/>
    </location>
</feature>
<gene>
    <name evidence="2" type="ORF">LCGC14_3128720</name>
</gene>
<sequence>MQGASFEDLQRQAPRSAQEILNARRNR</sequence>
<proteinExistence type="predicted"/>
<protein>
    <submittedName>
        <fullName evidence="2">Uncharacterized protein</fullName>
    </submittedName>
</protein>
<dbReference type="AlphaFoldDB" id="A0A0F8Y7E2"/>
<evidence type="ECO:0000313" key="2">
    <source>
        <dbReference type="EMBL" id="KKK50069.1"/>
    </source>
</evidence>
<name>A0A0F8Y7E2_9ZZZZ</name>